<gene>
    <name evidence="4" type="ORF">ACFQJ9_05940</name>
</gene>
<dbReference type="InterPro" id="IPR051603">
    <property type="entry name" value="Zinc-ADH_QOR/CCCR"/>
</dbReference>
<dbReference type="InterPro" id="IPR020843">
    <property type="entry name" value="ER"/>
</dbReference>
<dbReference type="PANTHER" id="PTHR44154:SF1">
    <property type="entry name" value="QUINONE OXIDOREDUCTASE"/>
    <property type="match status" value="1"/>
</dbReference>
<dbReference type="InterPro" id="IPR036291">
    <property type="entry name" value="NAD(P)-bd_dom_sf"/>
</dbReference>
<feature type="region of interest" description="Disordered" evidence="2">
    <location>
        <begin position="1"/>
        <end position="24"/>
    </location>
</feature>
<dbReference type="GO" id="GO:0044281">
    <property type="term" value="P:small molecule metabolic process"/>
    <property type="evidence" value="ECO:0007669"/>
    <property type="project" value="UniProtKB-ARBA"/>
</dbReference>
<dbReference type="CDD" id="cd08253">
    <property type="entry name" value="zeta_crystallin"/>
    <property type="match status" value="1"/>
</dbReference>
<dbReference type="GO" id="GO:0030554">
    <property type="term" value="F:adenyl nucleotide binding"/>
    <property type="evidence" value="ECO:0007669"/>
    <property type="project" value="UniProtKB-ARBA"/>
</dbReference>
<dbReference type="EMBL" id="JBHTAR010000011">
    <property type="protein sequence ID" value="MFC7198961.1"/>
    <property type="molecule type" value="Genomic_DNA"/>
</dbReference>
<dbReference type="PANTHER" id="PTHR44154">
    <property type="entry name" value="QUINONE OXIDOREDUCTASE"/>
    <property type="match status" value="1"/>
</dbReference>
<evidence type="ECO:0000256" key="2">
    <source>
        <dbReference type="SAM" id="MobiDB-lite"/>
    </source>
</evidence>
<feature type="domain" description="Enoyl reductase (ER)" evidence="3">
    <location>
        <begin position="10"/>
        <end position="316"/>
    </location>
</feature>
<protein>
    <submittedName>
        <fullName evidence="4">NADPH:quinone reductase</fullName>
    </submittedName>
</protein>
<dbReference type="Gene3D" id="3.40.50.720">
    <property type="entry name" value="NAD(P)-binding Rossmann-like Domain"/>
    <property type="match status" value="1"/>
</dbReference>
<keyword evidence="5" id="KW-1185">Reference proteome</keyword>
<evidence type="ECO:0000313" key="4">
    <source>
        <dbReference type="EMBL" id="MFC7198961.1"/>
    </source>
</evidence>
<dbReference type="Pfam" id="PF13602">
    <property type="entry name" value="ADH_zinc_N_2"/>
    <property type="match status" value="1"/>
</dbReference>
<feature type="compositionally biased region" description="Basic and acidic residues" evidence="2">
    <location>
        <begin position="1"/>
        <end position="10"/>
    </location>
</feature>
<proteinExistence type="predicted"/>
<comment type="caution">
    <text evidence="4">The sequence shown here is derived from an EMBL/GenBank/DDBJ whole genome shotgun (WGS) entry which is preliminary data.</text>
</comment>
<organism evidence="4 5">
    <name type="scientific">Halospeciosus flavus</name>
    <dbReference type="NCBI Taxonomy" id="3032283"/>
    <lineage>
        <taxon>Archaea</taxon>
        <taxon>Methanobacteriati</taxon>
        <taxon>Methanobacteriota</taxon>
        <taxon>Stenosarchaea group</taxon>
        <taxon>Halobacteria</taxon>
        <taxon>Halobacteriales</taxon>
        <taxon>Halobacteriaceae</taxon>
        <taxon>Halospeciosus</taxon>
    </lineage>
</organism>
<dbReference type="AlphaFoldDB" id="A0ABD5Z1A0"/>
<accession>A0ABD5Z1A0</accession>
<dbReference type="Pfam" id="PF08240">
    <property type="entry name" value="ADH_N"/>
    <property type="match status" value="1"/>
</dbReference>
<dbReference type="Proteomes" id="UP001596447">
    <property type="component" value="Unassembled WGS sequence"/>
</dbReference>
<dbReference type="GO" id="GO:0043168">
    <property type="term" value="F:anion binding"/>
    <property type="evidence" value="ECO:0007669"/>
    <property type="project" value="UniProtKB-ARBA"/>
</dbReference>
<dbReference type="InterPro" id="IPR013154">
    <property type="entry name" value="ADH-like_N"/>
</dbReference>
<dbReference type="Gene3D" id="3.90.180.10">
    <property type="entry name" value="Medium-chain alcohol dehydrogenases, catalytic domain"/>
    <property type="match status" value="1"/>
</dbReference>
<sequence length="320" mass="33958">MRAVRYHEHGGPNVLQVDEVPTPEPDEDEVRVAVEAAGVNPVDTYFREGSYQPPELPMIPGSDLAGVVDAVGADVDEFEEGDRVFGTGLGKDQQGTYAEYALARADQLARLPTGVTYPEGAAVALVGVTAWRALVDHADLEPAETALVHGGSGGVGHVAVQIADAAGARVLTTASPELGRRLPELGANEVFDYRADDLAEQVVDAGRPDVILDHRLDDYLDFDAAVCEQGARVVGIGNTQPEAGFDDVAAARAKEMTLHLMSMYNTPDLGAVLDDLADLMAAGQLVPDIHQTYSLEEAAQAQDDVLNESFFGKLVVDVRA</sequence>
<dbReference type="RefSeq" id="WP_279528909.1">
    <property type="nucleotide sequence ID" value="NZ_CP122312.1"/>
</dbReference>
<name>A0ABD5Z1A0_9EURY</name>
<dbReference type="GO" id="GO:0016616">
    <property type="term" value="F:oxidoreductase activity, acting on the CH-OH group of donors, NAD or NADP as acceptor"/>
    <property type="evidence" value="ECO:0007669"/>
    <property type="project" value="UniProtKB-ARBA"/>
</dbReference>
<keyword evidence="1" id="KW-0521">NADP</keyword>
<evidence type="ECO:0000313" key="5">
    <source>
        <dbReference type="Proteomes" id="UP001596447"/>
    </source>
</evidence>
<evidence type="ECO:0000256" key="1">
    <source>
        <dbReference type="ARBA" id="ARBA00022857"/>
    </source>
</evidence>
<evidence type="ECO:0000259" key="3">
    <source>
        <dbReference type="SMART" id="SM00829"/>
    </source>
</evidence>
<dbReference type="InterPro" id="IPR011032">
    <property type="entry name" value="GroES-like_sf"/>
</dbReference>
<dbReference type="SUPFAM" id="SSF51735">
    <property type="entry name" value="NAD(P)-binding Rossmann-fold domains"/>
    <property type="match status" value="1"/>
</dbReference>
<dbReference type="SUPFAM" id="SSF50129">
    <property type="entry name" value="GroES-like"/>
    <property type="match status" value="1"/>
</dbReference>
<dbReference type="SMART" id="SM00829">
    <property type="entry name" value="PKS_ER"/>
    <property type="match status" value="1"/>
</dbReference>
<reference evidence="4 5" key="1">
    <citation type="journal article" date="2019" name="Int. J. Syst. Evol. Microbiol.">
        <title>The Global Catalogue of Microorganisms (GCM) 10K type strain sequencing project: providing services to taxonomists for standard genome sequencing and annotation.</title>
        <authorList>
            <consortium name="The Broad Institute Genomics Platform"/>
            <consortium name="The Broad Institute Genome Sequencing Center for Infectious Disease"/>
            <person name="Wu L."/>
            <person name="Ma J."/>
        </authorList>
    </citation>
    <scope>NUCLEOTIDE SEQUENCE [LARGE SCALE GENOMIC DNA]</scope>
    <source>
        <strain evidence="4 5">XZGYJ-43</strain>
    </source>
</reference>